<feature type="coiled-coil region" evidence="1">
    <location>
        <begin position="216"/>
        <end position="243"/>
    </location>
</feature>
<dbReference type="AlphaFoldDB" id="A0A2G5I9X3"/>
<feature type="compositionally biased region" description="Polar residues" evidence="2">
    <location>
        <begin position="47"/>
        <end position="58"/>
    </location>
</feature>
<keyword evidence="1" id="KW-0175">Coiled coil</keyword>
<protein>
    <recommendedName>
        <fullName evidence="7">SWI5-dependent HO expression protein 3</fullName>
    </recommendedName>
</protein>
<evidence type="ECO:0000313" key="4">
    <source>
        <dbReference type="EMBL" id="WPA96309.1"/>
    </source>
</evidence>
<evidence type="ECO:0008006" key="7">
    <source>
        <dbReference type="Google" id="ProtNLM"/>
    </source>
</evidence>
<evidence type="ECO:0000313" key="6">
    <source>
        <dbReference type="Proteomes" id="UP001302367"/>
    </source>
</evidence>
<accession>A0A2G5I9X3</accession>
<keyword evidence="6" id="KW-1185">Reference proteome</keyword>
<evidence type="ECO:0000256" key="1">
    <source>
        <dbReference type="SAM" id="Coils"/>
    </source>
</evidence>
<feature type="compositionally biased region" description="Polar residues" evidence="2">
    <location>
        <begin position="1"/>
        <end position="24"/>
    </location>
</feature>
<sequence>MNGSPQLSSSPEETRNMGNGNLLTPSQQGGPRRGSGGLPARNRDASPHTNGNTHNQNAPPSPRSPSTDTSQWSSAVGHATTGGKSGRVIEKLMADNDRLKRELKEQVIKAEELQRSVQMFKPRMESIQAENDNLSHLRDVDSGLLSRRERIIQELKADLAKERERSKAFEDMAQRSTAERDEAVEEKRRDLQMMAEQTKHAQLHTEILENSHRQLNQQYKARVEGIRTEVLQLQQEKEEDRRRLSKMDVVSDQMRQELERTRKLQAELVTKWEELQQEKQERFQELEREAREENEKTRKLSVEMDQVVNQMRWVMNVKRNTNLDGS</sequence>
<dbReference type="Proteomes" id="UP000230605">
    <property type="component" value="Chromosome 1"/>
</dbReference>
<evidence type="ECO:0000256" key="2">
    <source>
        <dbReference type="SAM" id="MobiDB-lite"/>
    </source>
</evidence>
<name>A0A2G5I9X3_CERBT</name>
<dbReference type="OrthoDB" id="3918393at2759"/>
<reference evidence="3 5" key="1">
    <citation type="submission" date="2015-10" db="EMBL/GenBank/DDBJ databases">
        <title>The cercosporin biosynthetic gene cluster was horizontally transferred to several fungal lineages and shown to be expanded in Cercospora beticola based on microsynteny with recipient genomes.</title>
        <authorList>
            <person name="De Jonge R."/>
            <person name="Ebert M.K."/>
            <person name="Suttle J.C."/>
            <person name="Jurick Ii W.M."/>
            <person name="Secor G.A."/>
            <person name="Thomma B.P."/>
            <person name="Van De Peer Y."/>
            <person name="Bolton M.D."/>
        </authorList>
    </citation>
    <scope>NUCLEOTIDE SEQUENCE [LARGE SCALE GENOMIC DNA]</scope>
    <source>
        <strain evidence="3 5">09-40</strain>
    </source>
</reference>
<feature type="coiled-coil region" evidence="1">
    <location>
        <begin position="145"/>
        <end position="172"/>
    </location>
</feature>
<feature type="region of interest" description="Disordered" evidence="2">
    <location>
        <begin position="1"/>
        <end position="88"/>
    </location>
</feature>
<feature type="coiled-coil region" evidence="1">
    <location>
        <begin position="269"/>
        <end position="303"/>
    </location>
</feature>
<evidence type="ECO:0000313" key="3">
    <source>
        <dbReference type="EMBL" id="PIB01656.1"/>
    </source>
</evidence>
<gene>
    <name evidence="3" type="ORF">CB0940_00881</name>
    <name evidence="4" type="ORF">RHO25_000915</name>
</gene>
<dbReference type="EMBL" id="CP134184">
    <property type="protein sequence ID" value="WPA96309.1"/>
    <property type="molecule type" value="Genomic_DNA"/>
</dbReference>
<organism evidence="3 5">
    <name type="scientific">Cercospora beticola</name>
    <name type="common">Sugarbeet leaf spot fungus</name>
    <dbReference type="NCBI Taxonomy" id="122368"/>
    <lineage>
        <taxon>Eukaryota</taxon>
        <taxon>Fungi</taxon>
        <taxon>Dikarya</taxon>
        <taxon>Ascomycota</taxon>
        <taxon>Pezizomycotina</taxon>
        <taxon>Dothideomycetes</taxon>
        <taxon>Dothideomycetidae</taxon>
        <taxon>Mycosphaerellales</taxon>
        <taxon>Mycosphaerellaceae</taxon>
        <taxon>Cercospora</taxon>
    </lineage>
</organism>
<dbReference type="EMBL" id="LKMD01000100">
    <property type="protein sequence ID" value="PIB01656.1"/>
    <property type="molecule type" value="Genomic_DNA"/>
</dbReference>
<proteinExistence type="predicted"/>
<feature type="coiled-coil region" evidence="1">
    <location>
        <begin position="89"/>
        <end position="116"/>
    </location>
</feature>
<evidence type="ECO:0000313" key="5">
    <source>
        <dbReference type="Proteomes" id="UP000230605"/>
    </source>
</evidence>
<dbReference type="Proteomes" id="UP001302367">
    <property type="component" value="Chromosome 1"/>
</dbReference>
<reference evidence="4 6" key="2">
    <citation type="submission" date="2023-09" db="EMBL/GenBank/DDBJ databases">
        <title>Complete-Gapless Cercospora beticola genome.</title>
        <authorList>
            <person name="Wyatt N.A."/>
            <person name="Spanner R.E."/>
            <person name="Bolton M.D."/>
        </authorList>
    </citation>
    <scope>NUCLEOTIDE SEQUENCE [LARGE SCALE GENOMIC DNA]</scope>
    <source>
        <strain evidence="4">Cb09-40</strain>
    </source>
</reference>